<dbReference type="GO" id="GO:0009535">
    <property type="term" value="C:chloroplast thylakoid membrane"/>
    <property type="evidence" value="ECO:0007669"/>
    <property type="project" value="UniProtKB-SubCell"/>
</dbReference>
<dbReference type="GO" id="GO:0048038">
    <property type="term" value="F:quinone binding"/>
    <property type="evidence" value="ECO:0007669"/>
    <property type="project" value="UniProtKB-KW"/>
</dbReference>
<feature type="domain" description="NADH:quinone oxidoreductase/Mrp antiporter transmembrane" evidence="22">
    <location>
        <begin position="137"/>
        <end position="276"/>
    </location>
</feature>
<proteinExistence type="inferred from homology"/>
<keyword evidence="7" id="KW-0934">Plastid</keyword>
<sequence length="328" mass="35968">MDLPGPIHDFLLVFLGSGLILGGIGVVLLPNPIYSAFSLGLVLVCISLFYILLNSYFVATALLIYVGAINVLIIFAVMFMNGSEYYKDFHLWTVGSGVTLLVCTSIFLLMTTITDTSWYGIIWTTRSNQIIEQDLINTHGEAHYSTCMLLAGILLKMGAYGLVRINMELFPHAHSIFSPWLIIVGTIQIIYAASTSPGQRNLKKRIAYSSVSHMGFIIIGIGSISDTGLNGAILQIISHGFIGAALFFLAGTSYDRIRLVYLDEMGGMAIAIPKYSRLSVSCRWPLLHYPKKVASMPFSDESDSPTISSTNKVIKCTVITIETTEKDI</sequence>
<feature type="transmembrane region" description="Helical" evidence="21">
    <location>
        <begin position="99"/>
        <end position="121"/>
    </location>
</feature>
<keyword evidence="14" id="KW-0520">NAD</keyword>
<comment type="similarity">
    <text evidence="3">Belongs to the complex I subunit 6 family.</text>
</comment>
<evidence type="ECO:0000256" key="8">
    <source>
        <dbReference type="ARBA" id="ARBA00022692"/>
    </source>
</evidence>
<keyword evidence="13 21" id="KW-1133">Transmembrane helix</keyword>
<evidence type="ECO:0000256" key="11">
    <source>
        <dbReference type="ARBA" id="ARBA00022957"/>
    </source>
</evidence>
<evidence type="ECO:0000256" key="15">
    <source>
        <dbReference type="ARBA" id="ARBA00023078"/>
    </source>
</evidence>
<dbReference type="InterPro" id="IPR050290">
    <property type="entry name" value="NAD(P)H-Q_Oxidoreduct_6"/>
</dbReference>
<accession>A0A8K0HCG3</accession>
<evidence type="ECO:0000256" key="16">
    <source>
        <dbReference type="ARBA" id="ARBA00023136"/>
    </source>
</evidence>
<gene>
    <name evidence="23" type="ORF">FNV43_RR05833</name>
</gene>
<dbReference type="Pfam" id="PF00361">
    <property type="entry name" value="Proton_antipo_M"/>
    <property type="match status" value="1"/>
</dbReference>
<evidence type="ECO:0000259" key="22">
    <source>
        <dbReference type="Pfam" id="PF00361"/>
    </source>
</evidence>
<evidence type="ECO:0000256" key="14">
    <source>
        <dbReference type="ARBA" id="ARBA00023027"/>
    </source>
</evidence>
<organism evidence="23 24">
    <name type="scientific">Rhamnella rubrinervis</name>
    <dbReference type="NCBI Taxonomy" id="2594499"/>
    <lineage>
        <taxon>Eukaryota</taxon>
        <taxon>Viridiplantae</taxon>
        <taxon>Streptophyta</taxon>
        <taxon>Embryophyta</taxon>
        <taxon>Tracheophyta</taxon>
        <taxon>Spermatophyta</taxon>
        <taxon>Magnoliopsida</taxon>
        <taxon>eudicotyledons</taxon>
        <taxon>Gunneridae</taxon>
        <taxon>Pentapetalae</taxon>
        <taxon>rosids</taxon>
        <taxon>fabids</taxon>
        <taxon>Rosales</taxon>
        <taxon>Rhamnaceae</taxon>
        <taxon>rhamnoid group</taxon>
        <taxon>Rhamneae</taxon>
        <taxon>Rhamnella</taxon>
    </lineage>
</organism>
<dbReference type="OrthoDB" id="1893972at2759"/>
<evidence type="ECO:0000256" key="17">
    <source>
        <dbReference type="ARBA" id="ARBA00029875"/>
    </source>
</evidence>
<keyword evidence="6" id="KW-0813">Transport</keyword>
<feature type="transmembrane region" description="Helical" evidence="21">
    <location>
        <begin position="60"/>
        <end position="79"/>
    </location>
</feature>
<evidence type="ECO:0000256" key="13">
    <source>
        <dbReference type="ARBA" id="ARBA00022989"/>
    </source>
</evidence>
<evidence type="ECO:0000256" key="6">
    <source>
        <dbReference type="ARBA" id="ARBA00022448"/>
    </source>
</evidence>
<keyword evidence="16 21" id="KW-0472">Membrane</keyword>
<evidence type="ECO:0000313" key="23">
    <source>
        <dbReference type="EMBL" id="KAF3449755.1"/>
    </source>
</evidence>
<evidence type="ECO:0000256" key="20">
    <source>
        <dbReference type="ARBA" id="ARBA00048026"/>
    </source>
</evidence>
<dbReference type="PANTHER" id="PTHR48479:SF1">
    <property type="entry name" value="NAD(P)H-QUINONE OXIDOREDUCTASE SUBUNIT 6, CHLOROPLASTIC"/>
    <property type="match status" value="1"/>
</dbReference>
<dbReference type="GO" id="GO:0008137">
    <property type="term" value="F:NADH dehydrogenase (ubiquinone) activity"/>
    <property type="evidence" value="ECO:0007669"/>
    <property type="project" value="InterPro"/>
</dbReference>
<comment type="caution">
    <text evidence="23">The sequence shown here is derived from an EMBL/GenBank/DDBJ whole genome shotgun (WGS) entry which is preliminary data.</text>
</comment>
<evidence type="ECO:0000313" key="24">
    <source>
        <dbReference type="Proteomes" id="UP000796880"/>
    </source>
</evidence>
<feature type="transmembrane region" description="Helical" evidence="21">
    <location>
        <begin position="33"/>
        <end position="53"/>
    </location>
</feature>
<comment type="subunit">
    <text evidence="4">NDH is composed of at least 16 different subunits, 5 of which are encoded in the nucleus.</text>
</comment>
<reference evidence="23" key="1">
    <citation type="submission" date="2020-03" db="EMBL/GenBank/DDBJ databases">
        <title>A high-quality chromosome-level genome assembly of a woody plant with both climbing and erect habits, Rhamnella rubrinervis.</title>
        <authorList>
            <person name="Lu Z."/>
            <person name="Yang Y."/>
            <person name="Zhu X."/>
            <person name="Sun Y."/>
        </authorList>
    </citation>
    <scope>NUCLEOTIDE SEQUENCE</scope>
    <source>
        <strain evidence="23">BYM</strain>
        <tissue evidence="23">Leaf</tissue>
    </source>
</reference>
<evidence type="ECO:0000256" key="9">
    <source>
        <dbReference type="ARBA" id="ARBA00022719"/>
    </source>
</evidence>
<keyword evidence="7" id="KW-0150">Chloroplast</keyword>
<dbReference type="AlphaFoldDB" id="A0A8K0HCG3"/>
<keyword evidence="11" id="KW-0618">Plastoquinone</keyword>
<evidence type="ECO:0000256" key="19">
    <source>
        <dbReference type="ARBA" id="ARBA00047726"/>
    </source>
</evidence>
<dbReference type="Proteomes" id="UP000796880">
    <property type="component" value="Unassembled WGS sequence"/>
</dbReference>
<dbReference type="GO" id="GO:0042773">
    <property type="term" value="P:ATP synthesis coupled electron transport"/>
    <property type="evidence" value="ECO:0007669"/>
    <property type="project" value="InterPro"/>
</dbReference>
<feature type="transmembrane region" description="Helical" evidence="21">
    <location>
        <begin position="231"/>
        <end position="250"/>
    </location>
</feature>
<evidence type="ECO:0000256" key="10">
    <source>
        <dbReference type="ARBA" id="ARBA00022857"/>
    </source>
</evidence>
<dbReference type="InterPro" id="IPR042106">
    <property type="entry name" value="Nuo/plastoQ_OxRdtase_6_NuoJ"/>
</dbReference>
<feature type="transmembrane region" description="Helical" evidence="21">
    <location>
        <begin position="175"/>
        <end position="194"/>
    </location>
</feature>
<dbReference type="PANTHER" id="PTHR48479">
    <property type="entry name" value="NAD(P)H-QUINONE OXIDOREDUCTASE SUBUNIT 6, CHLOROPLASTIC"/>
    <property type="match status" value="1"/>
</dbReference>
<evidence type="ECO:0000256" key="12">
    <source>
        <dbReference type="ARBA" id="ARBA00022967"/>
    </source>
</evidence>
<comment type="catalytic activity">
    <reaction evidence="19">
        <text>a plastoquinone + NADPH + (n+1) H(+)(in) = a plastoquinol + NADP(+) + n H(+)(out)</text>
        <dbReference type="Rhea" id="RHEA:42612"/>
        <dbReference type="Rhea" id="RHEA-COMP:9561"/>
        <dbReference type="Rhea" id="RHEA-COMP:9562"/>
        <dbReference type="ChEBI" id="CHEBI:15378"/>
        <dbReference type="ChEBI" id="CHEBI:17757"/>
        <dbReference type="ChEBI" id="CHEBI:57783"/>
        <dbReference type="ChEBI" id="CHEBI:58349"/>
        <dbReference type="ChEBI" id="CHEBI:62192"/>
    </reaction>
</comment>
<dbReference type="FunFam" id="1.20.120.1200:FF:000002">
    <property type="entry name" value="NAD(P)H-quinone oxidoreductase subunit 6, chloroplastic"/>
    <property type="match status" value="1"/>
</dbReference>
<dbReference type="InterPro" id="IPR001750">
    <property type="entry name" value="ND/Mrp_TM"/>
</dbReference>
<feature type="transmembrane region" description="Helical" evidence="21">
    <location>
        <begin position="206"/>
        <end position="225"/>
    </location>
</feature>
<keyword evidence="9" id="KW-0874">Quinone</keyword>
<dbReference type="EMBL" id="VOIH02000003">
    <property type="protein sequence ID" value="KAF3449755.1"/>
    <property type="molecule type" value="Genomic_DNA"/>
</dbReference>
<keyword evidence="12" id="KW-1278">Translocase</keyword>
<name>A0A8K0HCG3_9ROSA</name>
<evidence type="ECO:0000256" key="18">
    <source>
        <dbReference type="ARBA" id="ARBA00031648"/>
    </source>
</evidence>
<comment type="function">
    <text evidence="1">NDH shuttles electrons from NAD(P)H:plastoquinone, via FMN and iron-sulfur (Fe-S) centers, to quinones in the photosynthetic chain and possibly in a chloroplast respiratory chain. The immediate electron acceptor for the enzyme in this species is believed to be plastoquinone. Couples the redox reaction to proton translocation, and thus conserves the redox energy in a proton gradient.</text>
</comment>
<keyword evidence="8 21" id="KW-0812">Transmembrane</keyword>
<protein>
    <recommendedName>
        <fullName evidence="5">NAD(P)H-quinone oxidoreductase subunit 6, chloroplastic</fullName>
    </recommendedName>
    <alternativeName>
        <fullName evidence="18">NAD(P)H dehydrogenase subunit 6</fullName>
    </alternativeName>
    <alternativeName>
        <fullName evidence="17">NADH-plastoquinone oxidoreductase subunit 6</fullName>
    </alternativeName>
</protein>
<evidence type="ECO:0000256" key="21">
    <source>
        <dbReference type="SAM" id="Phobius"/>
    </source>
</evidence>
<evidence type="ECO:0000256" key="4">
    <source>
        <dbReference type="ARBA" id="ARBA00011199"/>
    </source>
</evidence>
<keyword evidence="15" id="KW-0793">Thylakoid</keyword>
<comment type="catalytic activity">
    <reaction evidence="20">
        <text>a plastoquinone + NADH + (n+1) H(+)(in) = a plastoquinol + NAD(+) + n H(+)(out)</text>
        <dbReference type="Rhea" id="RHEA:42608"/>
        <dbReference type="Rhea" id="RHEA-COMP:9561"/>
        <dbReference type="Rhea" id="RHEA-COMP:9562"/>
        <dbReference type="ChEBI" id="CHEBI:15378"/>
        <dbReference type="ChEBI" id="CHEBI:17757"/>
        <dbReference type="ChEBI" id="CHEBI:57540"/>
        <dbReference type="ChEBI" id="CHEBI:57945"/>
        <dbReference type="ChEBI" id="CHEBI:62192"/>
    </reaction>
</comment>
<evidence type="ECO:0000256" key="1">
    <source>
        <dbReference type="ARBA" id="ARBA00004059"/>
    </source>
</evidence>
<dbReference type="Gene3D" id="1.20.120.1200">
    <property type="entry name" value="NADH-ubiquinone/plastoquinone oxidoreductase chain 6, subunit NuoJ"/>
    <property type="match status" value="1"/>
</dbReference>
<comment type="subcellular location">
    <subcellularLocation>
        <location evidence="2">Plastid</location>
        <location evidence="2">Chloroplast thylakoid membrane</location>
        <topology evidence="2">Multi-pass membrane protein</topology>
    </subcellularLocation>
</comment>
<evidence type="ECO:0000256" key="5">
    <source>
        <dbReference type="ARBA" id="ARBA00018131"/>
    </source>
</evidence>
<evidence type="ECO:0000256" key="2">
    <source>
        <dbReference type="ARBA" id="ARBA00004454"/>
    </source>
</evidence>
<feature type="transmembrane region" description="Helical" evidence="21">
    <location>
        <begin position="7"/>
        <end position="27"/>
    </location>
</feature>
<keyword evidence="24" id="KW-1185">Reference proteome</keyword>
<dbReference type="PRINTS" id="PR01437">
    <property type="entry name" value="NUOXDRDTASE4"/>
</dbReference>
<evidence type="ECO:0000256" key="7">
    <source>
        <dbReference type="ARBA" id="ARBA00022528"/>
    </source>
</evidence>
<dbReference type="InterPro" id="IPR003918">
    <property type="entry name" value="NADH_UbQ_OxRdtase"/>
</dbReference>
<keyword evidence="10" id="KW-0521">NADP</keyword>
<evidence type="ECO:0000256" key="3">
    <source>
        <dbReference type="ARBA" id="ARBA00005698"/>
    </source>
</evidence>